<dbReference type="PANTHER" id="PTHR21711:SF0">
    <property type="entry name" value="MITOCHONDRIAL INNER MEMBRANE PROTEASE ATP23 HOMOLOG"/>
    <property type="match status" value="1"/>
</dbReference>
<gene>
    <name evidence="10" type="ORF">BCR44DRAFT_1479376</name>
</gene>
<accession>A0A1Y2HU47</accession>
<sequence>MQDACHRRNTHHGQTKPTSSDNGSPDSTGSVFSKWQKKFSRMTGLGLSEDERKVVEAERAAELSEEQFQTCEKWKADLLRHSPLIRFLSQHLEASGCAFSRRHFICQPCDPTRSGGFSPEHGVVLCENRLYSKSHLEETMAHEMIHALDHCRAKLDWDNCLHHACTEIRAANLSGDCRWSNEWMRGNMAISKQQQACVRRRAILSLRSNPKCSAPGAAEEAVAEVWNSCFNDTWPFDEVYR</sequence>
<feature type="region of interest" description="Disordered" evidence="9">
    <location>
        <begin position="1"/>
        <end position="31"/>
    </location>
</feature>
<dbReference type="GO" id="GO:0005743">
    <property type="term" value="C:mitochondrial inner membrane"/>
    <property type="evidence" value="ECO:0007669"/>
    <property type="project" value="UniProtKB-SubCell"/>
</dbReference>
<evidence type="ECO:0000256" key="7">
    <source>
        <dbReference type="ARBA" id="ARBA00023049"/>
    </source>
</evidence>
<protein>
    <recommendedName>
        <fullName evidence="3 8">Mitochondrial inner membrane protease ATP23</fullName>
        <ecNumber evidence="8">3.4.24.-</ecNumber>
    </recommendedName>
</protein>
<dbReference type="Pfam" id="PF09768">
    <property type="entry name" value="Peptidase_M76"/>
    <property type="match status" value="1"/>
</dbReference>
<evidence type="ECO:0000256" key="4">
    <source>
        <dbReference type="ARBA" id="ARBA00022670"/>
    </source>
</evidence>
<comment type="similarity">
    <text evidence="2 8">Belongs to the peptidase M76 family.</text>
</comment>
<dbReference type="Proteomes" id="UP000193411">
    <property type="component" value="Unassembled WGS sequence"/>
</dbReference>
<keyword evidence="4 8" id="KW-0645">Protease</keyword>
<comment type="caution">
    <text evidence="10">The sequence shown here is derived from an EMBL/GenBank/DDBJ whole genome shotgun (WGS) entry which is preliminary data.</text>
</comment>
<keyword evidence="11" id="KW-1185">Reference proteome</keyword>
<dbReference type="GO" id="GO:0033615">
    <property type="term" value="P:mitochondrial proton-transporting ATP synthase complex assembly"/>
    <property type="evidence" value="ECO:0007669"/>
    <property type="project" value="TreeGrafter"/>
</dbReference>
<feature type="compositionally biased region" description="Polar residues" evidence="9">
    <location>
        <begin position="15"/>
        <end position="31"/>
    </location>
</feature>
<comment type="function">
    <text evidence="8">Has a dual role in the assembly of mitochondrial ATPase.</text>
</comment>
<evidence type="ECO:0000313" key="10">
    <source>
        <dbReference type="EMBL" id="ORZ38125.1"/>
    </source>
</evidence>
<keyword evidence="8" id="KW-0472">Membrane</keyword>
<evidence type="ECO:0000256" key="1">
    <source>
        <dbReference type="ARBA" id="ARBA00004137"/>
    </source>
</evidence>
<organism evidence="10 11">
    <name type="scientific">Catenaria anguillulae PL171</name>
    <dbReference type="NCBI Taxonomy" id="765915"/>
    <lineage>
        <taxon>Eukaryota</taxon>
        <taxon>Fungi</taxon>
        <taxon>Fungi incertae sedis</taxon>
        <taxon>Blastocladiomycota</taxon>
        <taxon>Blastocladiomycetes</taxon>
        <taxon>Blastocladiales</taxon>
        <taxon>Catenariaceae</taxon>
        <taxon>Catenaria</taxon>
    </lineage>
</organism>
<evidence type="ECO:0000313" key="11">
    <source>
        <dbReference type="Proteomes" id="UP000193411"/>
    </source>
</evidence>
<keyword evidence="6 8" id="KW-0378">Hydrolase</keyword>
<keyword evidence="7 8" id="KW-0482">Metalloprotease</keyword>
<comment type="subcellular location">
    <subcellularLocation>
        <location evidence="1 8">Mitochondrion inner membrane</location>
        <topology evidence="1 8">Peripheral membrane protein</topology>
        <orientation evidence="1 8">Intermembrane side</orientation>
    </subcellularLocation>
</comment>
<dbReference type="PANTHER" id="PTHR21711">
    <property type="entry name" value="MITOCHONDRIAL INNER MEMBRANE PROTEASE"/>
    <property type="match status" value="1"/>
</dbReference>
<name>A0A1Y2HU47_9FUNG</name>
<dbReference type="InterPro" id="IPR019165">
    <property type="entry name" value="Peptidase_M76_ATP23"/>
</dbReference>
<evidence type="ECO:0000256" key="5">
    <source>
        <dbReference type="ARBA" id="ARBA00022723"/>
    </source>
</evidence>
<dbReference type="STRING" id="765915.A0A1Y2HU47"/>
<dbReference type="GO" id="GO:0046872">
    <property type="term" value="F:metal ion binding"/>
    <property type="evidence" value="ECO:0007669"/>
    <property type="project" value="UniProtKB-KW"/>
</dbReference>
<evidence type="ECO:0000256" key="2">
    <source>
        <dbReference type="ARBA" id="ARBA00009915"/>
    </source>
</evidence>
<dbReference type="EMBL" id="MCFL01000010">
    <property type="protein sequence ID" value="ORZ38125.1"/>
    <property type="molecule type" value="Genomic_DNA"/>
</dbReference>
<dbReference type="GO" id="GO:0004222">
    <property type="term" value="F:metalloendopeptidase activity"/>
    <property type="evidence" value="ECO:0007669"/>
    <property type="project" value="InterPro"/>
</dbReference>
<proteinExistence type="inferred from homology"/>
<keyword evidence="8" id="KW-0999">Mitochondrion inner membrane</keyword>
<keyword evidence="5 8" id="KW-0479">Metal-binding</keyword>
<dbReference type="GO" id="GO:0034982">
    <property type="term" value="P:mitochondrial protein processing"/>
    <property type="evidence" value="ECO:0007669"/>
    <property type="project" value="TreeGrafter"/>
</dbReference>
<reference evidence="10 11" key="1">
    <citation type="submission" date="2016-07" db="EMBL/GenBank/DDBJ databases">
        <title>Pervasive Adenine N6-methylation of Active Genes in Fungi.</title>
        <authorList>
            <consortium name="DOE Joint Genome Institute"/>
            <person name="Mondo S.J."/>
            <person name="Dannebaum R.O."/>
            <person name="Kuo R.C."/>
            <person name="Labutti K."/>
            <person name="Haridas S."/>
            <person name="Kuo A."/>
            <person name="Salamov A."/>
            <person name="Ahrendt S.R."/>
            <person name="Lipzen A."/>
            <person name="Sullivan W."/>
            <person name="Andreopoulos W.B."/>
            <person name="Clum A."/>
            <person name="Lindquist E."/>
            <person name="Daum C."/>
            <person name="Ramamoorthy G.K."/>
            <person name="Gryganskyi A."/>
            <person name="Culley D."/>
            <person name="Magnuson J.K."/>
            <person name="James T.Y."/>
            <person name="O'Malley M.A."/>
            <person name="Stajich J.E."/>
            <person name="Spatafora J.W."/>
            <person name="Visel A."/>
            <person name="Grigoriev I.V."/>
        </authorList>
    </citation>
    <scope>NUCLEOTIDE SEQUENCE [LARGE SCALE GENOMIC DNA]</scope>
    <source>
        <strain evidence="10 11">PL171</strain>
    </source>
</reference>
<keyword evidence="8" id="KW-0496">Mitochondrion</keyword>
<dbReference type="OrthoDB" id="285308at2759"/>
<dbReference type="AlphaFoldDB" id="A0A1Y2HU47"/>
<evidence type="ECO:0000256" key="9">
    <source>
        <dbReference type="SAM" id="MobiDB-lite"/>
    </source>
</evidence>
<evidence type="ECO:0000256" key="8">
    <source>
        <dbReference type="RuleBase" id="RU364057"/>
    </source>
</evidence>
<dbReference type="EC" id="3.4.24.-" evidence="8"/>
<evidence type="ECO:0000256" key="6">
    <source>
        <dbReference type="ARBA" id="ARBA00022801"/>
    </source>
</evidence>
<evidence type="ECO:0000256" key="3">
    <source>
        <dbReference type="ARBA" id="ARBA00014615"/>
    </source>
</evidence>